<dbReference type="PANTHER" id="PTHR43280:SF34">
    <property type="entry name" value="ARAC-FAMILY TRANSCRIPTIONAL REGULATOR"/>
    <property type="match status" value="1"/>
</dbReference>
<dbReference type="PROSITE" id="PS01124">
    <property type="entry name" value="HTH_ARAC_FAMILY_2"/>
    <property type="match status" value="1"/>
</dbReference>
<organism evidence="5 6">
    <name type="scientific">Mesobacillus subterraneus</name>
    <dbReference type="NCBI Taxonomy" id="285983"/>
    <lineage>
        <taxon>Bacteria</taxon>
        <taxon>Bacillati</taxon>
        <taxon>Bacillota</taxon>
        <taxon>Bacilli</taxon>
        <taxon>Bacillales</taxon>
        <taxon>Bacillaceae</taxon>
        <taxon>Mesobacillus</taxon>
    </lineage>
</organism>
<evidence type="ECO:0000313" key="6">
    <source>
        <dbReference type="Proteomes" id="UP000032512"/>
    </source>
</evidence>
<name>A0A0D6Z9I7_9BACI</name>
<dbReference type="GO" id="GO:0043565">
    <property type="term" value="F:sequence-specific DNA binding"/>
    <property type="evidence" value="ECO:0007669"/>
    <property type="project" value="InterPro"/>
</dbReference>
<dbReference type="Proteomes" id="UP000032512">
    <property type="component" value="Unassembled WGS sequence"/>
</dbReference>
<dbReference type="SUPFAM" id="SSF46689">
    <property type="entry name" value="Homeodomain-like"/>
    <property type="match status" value="2"/>
</dbReference>
<dbReference type="GO" id="GO:0003700">
    <property type="term" value="F:DNA-binding transcription factor activity"/>
    <property type="evidence" value="ECO:0007669"/>
    <property type="project" value="InterPro"/>
</dbReference>
<evidence type="ECO:0000259" key="4">
    <source>
        <dbReference type="PROSITE" id="PS01124"/>
    </source>
</evidence>
<dbReference type="AlphaFoldDB" id="A0A0D6Z9I7"/>
<dbReference type="InterPro" id="IPR009057">
    <property type="entry name" value="Homeodomain-like_sf"/>
</dbReference>
<reference evidence="5 6" key="1">
    <citation type="submission" date="2015-01" db="EMBL/GenBank/DDBJ databases">
        <title>Draft genome sequences of the supercritical CO2 tolerant bacteria Bacillus subterraneus MITOT1 and Bacillus cereus MIT0214.</title>
        <authorList>
            <person name="Peet K.C."/>
            <person name="Thompson J.R."/>
        </authorList>
    </citation>
    <scope>NUCLEOTIDE SEQUENCE [LARGE SCALE GENOMIC DNA]</scope>
    <source>
        <strain evidence="5 6">MITOT1</strain>
    </source>
</reference>
<dbReference type="SMART" id="SM00342">
    <property type="entry name" value="HTH_ARAC"/>
    <property type="match status" value="1"/>
</dbReference>
<dbReference type="RefSeq" id="WP_044393639.1">
    <property type="nucleotide sequence ID" value="NZ_JXIQ01000085.1"/>
</dbReference>
<sequence>MTTSISPSIIKQFLLSRVRNQQENYLHPPYNLEEQLMEALSKGKEELAFDILKRINKLKGAKLANDPVRSRKNSLIAMCTLFTRAIIKGGVHPETAFHLSDTYILELEKYQTLDPIEMLEYDMLQHFLKTLKDESSNHNYSRTVNQAISYIYENILKDLSLEIVAANVFVHPNYLSGKFKREVGISITEFINKRRIEESKYFILHTDTSISDIALLFKFCNQSYYTVLFKKYNSITPREFKEISQ</sequence>
<evidence type="ECO:0000313" key="5">
    <source>
        <dbReference type="EMBL" id="KIY22010.1"/>
    </source>
</evidence>
<dbReference type="InterPro" id="IPR018060">
    <property type="entry name" value="HTH_AraC"/>
</dbReference>
<gene>
    <name evidence="5" type="ORF">UB32_10645</name>
</gene>
<dbReference type="PANTHER" id="PTHR43280">
    <property type="entry name" value="ARAC-FAMILY TRANSCRIPTIONAL REGULATOR"/>
    <property type="match status" value="1"/>
</dbReference>
<evidence type="ECO:0000256" key="1">
    <source>
        <dbReference type="ARBA" id="ARBA00023015"/>
    </source>
</evidence>
<evidence type="ECO:0000256" key="2">
    <source>
        <dbReference type="ARBA" id="ARBA00023125"/>
    </source>
</evidence>
<dbReference type="EMBL" id="JXIQ01000085">
    <property type="protein sequence ID" value="KIY22010.1"/>
    <property type="molecule type" value="Genomic_DNA"/>
</dbReference>
<dbReference type="Pfam" id="PF12833">
    <property type="entry name" value="HTH_18"/>
    <property type="match status" value="1"/>
</dbReference>
<proteinExistence type="predicted"/>
<dbReference type="PATRIC" id="fig|285983.3.peg.691"/>
<accession>A0A0D6Z9I7</accession>
<comment type="caution">
    <text evidence="5">The sequence shown here is derived from an EMBL/GenBank/DDBJ whole genome shotgun (WGS) entry which is preliminary data.</text>
</comment>
<keyword evidence="2" id="KW-0238">DNA-binding</keyword>
<keyword evidence="6" id="KW-1185">Reference proteome</keyword>
<dbReference type="OrthoDB" id="247151at2"/>
<keyword evidence="1" id="KW-0805">Transcription regulation</keyword>
<feature type="domain" description="HTH araC/xylS-type" evidence="4">
    <location>
        <begin position="145"/>
        <end position="243"/>
    </location>
</feature>
<dbReference type="Gene3D" id="1.10.10.60">
    <property type="entry name" value="Homeodomain-like"/>
    <property type="match status" value="2"/>
</dbReference>
<evidence type="ECO:0000256" key="3">
    <source>
        <dbReference type="ARBA" id="ARBA00023163"/>
    </source>
</evidence>
<dbReference type="SUPFAM" id="SSF116965">
    <property type="entry name" value="Hypothetical protein MPN330"/>
    <property type="match status" value="1"/>
</dbReference>
<keyword evidence="3" id="KW-0804">Transcription</keyword>
<protein>
    <submittedName>
        <fullName evidence="5">AraC family transcriptional regulator</fullName>
    </submittedName>
</protein>